<dbReference type="SMART" id="SM00905">
    <property type="entry name" value="FolB"/>
    <property type="match status" value="1"/>
</dbReference>
<dbReference type="InterPro" id="IPR006157">
    <property type="entry name" value="FolB_dom"/>
</dbReference>
<evidence type="ECO:0000256" key="2">
    <source>
        <dbReference type="ARBA" id="ARBA00005013"/>
    </source>
</evidence>
<keyword evidence="9" id="KW-1185">Reference proteome</keyword>
<protein>
    <recommendedName>
        <fullName evidence="6">7,8-dihydroneopterin aldolase</fullName>
        <ecNumber evidence="6">4.1.2.25</ecNumber>
    </recommendedName>
</protein>
<keyword evidence="5 6" id="KW-0456">Lyase</keyword>
<dbReference type="Proteomes" id="UP001357223">
    <property type="component" value="Chromosome"/>
</dbReference>
<evidence type="ECO:0000313" key="8">
    <source>
        <dbReference type="EMBL" id="WVX81564.1"/>
    </source>
</evidence>
<proteinExistence type="inferred from homology"/>
<organism evidence="8 9">
    <name type="scientific">Niallia oryzisoli</name>
    <dbReference type="NCBI Taxonomy" id="1737571"/>
    <lineage>
        <taxon>Bacteria</taxon>
        <taxon>Bacillati</taxon>
        <taxon>Bacillota</taxon>
        <taxon>Bacilli</taxon>
        <taxon>Bacillales</taxon>
        <taxon>Bacillaceae</taxon>
        <taxon>Niallia</taxon>
    </lineage>
</organism>
<reference evidence="8 9" key="1">
    <citation type="submission" date="2023-10" db="EMBL/GenBank/DDBJ databases">
        <title>Niallia locisalis sp.nov. isolated from a salt pond sample.</title>
        <authorList>
            <person name="Li X.-J."/>
            <person name="Dong L."/>
        </authorList>
    </citation>
    <scope>NUCLEOTIDE SEQUENCE [LARGE SCALE GENOMIC DNA]</scope>
    <source>
        <strain evidence="8 9">DSM 29761</strain>
    </source>
</reference>
<dbReference type="RefSeq" id="WP_338450488.1">
    <property type="nucleotide sequence ID" value="NZ_CP137640.1"/>
</dbReference>
<evidence type="ECO:0000256" key="3">
    <source>
        <dbReference type="ARBA" id="ARBA00005708"/>
    </source>
</evidence>
<keyword evidence="4 6" id="KW-0289">Folate biosynthesis</keyword>
<sequence>MDRIYLNKMEFYGYHGVLPEETRLGQRFMVDLRVETDLKRAGITDNLEESISYVDLFEVCKSVVEGKPYKLIEAVAEKIADEILRQFIKVSSITVKVIKPNPPIPGHYESVAIEITRSRP</sequence>
<dbReference type="GO" id="GO:0004150">
    <property type="term" value="F:dihydroneopterin aldolase activity"/>
    <property type="evidence" value="ECO:0007669"/>
    <property type="project" value="UniProtKB-EC"/>
</dbReference>
<comment type="similarity">
    <text evidence="3 6">Belongs to the DHNA family.</text>
</comment>
<dbReference type="SUPFAM" id="SSF55620">
    <property type="entry name" value="Tetrahydrobiopterin biosynthesis enzymes-like"/>
    <property type="match status" value="1"/>
</dbReference>
<dbReference type="PANTHER" id="PTHR42844">
    <property type="entry name" value="DIHYDRONEOPTERIN ALDOLASE 1-RELATED"/>
    <property type="match status" value="1"/>
</dbReference>
<accession>A0ABZ2CCQ6</accession>
<dbReference type="Pfam" id="PF02152">
    <property type="entry name" value="FolB"/>
    <property type="match status" value="1"/>
</dbReference>
<comment type="pathway">
    <text evidence="2 6">Cofactor biosynthesis; tetrahydrofolate biosynthesis; 2-amino-4-hydroxy-6-hydroxymethyl-7,8-dihydropteridine diphosphate from 7,8-dihydroneopterin triphosphate: step 3/4.</text>
</comment>
<name>A0ABZ2CCQ6_9BACI</name>
<dbReference type="InterPro" id="IPR006156">
    <property type="entry name" value="Dihydroneopterin_aldolase"/>
</dbReference>
<evidence type="ECO:0000256" key="6">
    <source>
        <dbReference type="RuleBase" id="RU362079"/>
    </source>
</evidence>
<feature type="domain" description="Dihydroneopterin aldolase/epimerase" evidence="7">
    <location>
        <begin position="4"/>
        <end position="117"/>
    </location>
</feature>
<gene>
    <name evidence="8" type="primary">folB</name>
    <name evidence="8" type="ORF">R4Z09_00390</name>
</gene>
<comment type="function">
    <text evidence="6">Catalyzes the conversion of 7,8-dihydroneopterin to 6-hydroxymethyl-7,8-dihydropterin.</text>
</comment>
<evidence type="ECO:0000313" key="9">
    <source>
        <dbReference type="Proteomes" id="UP001357223"/>
    </source>
</evidence>
<dbReference type="Gene3D" id="3.30.1130.10">
    <property type="match status" value="1"/>
</dbReference>
<evidence type="ECO:0000256" key="5">
    <source>
        <dbReference type="ARBA" id="ARBA00023239"/>
    </source>
</evidence>
<dbReference type="InterPro" id="IPR043133">
    <property type="entry name" value="GTP-CH-I_C/QueF"/>
</dbReference>
<evidence type="ECO:0000256" key="1">
    <source>
        <dbReference type="ARBA" id="ARBA00001353"/>
    </source>
</evidence>
<dbReference type="NCBIfam" id="TIGR00526">
    <property type="entry name" value="folB_dom"/>
    <property type="match status" value="1"/>
</dbReference>
<evidence type="ECO:0000256" key="4">
    <source>
        <dbReference type="ARBA" id="ARBA00022909"/>
    </source>
</evidence>
<dbReference type="NCBIfam" id="TIGR00525">
    <property type="entry name" value="folB"/>
    <property type="match status" value="1"/>
</dbReference>
<dbReference type="PANTHER" id="PTHR42844:SF1">
    <property type="entry name" value="DIHYDRONEOPTERIN ALDOLASE 1-RELATED"/>
    <property type="match status" value="1"/>
</dbReference>
<dbReference type="CDD" id="cd00534">
    <property type="entry name" value="DHNA_DHNTPE"/>
    <property type="match status" value="1"/>
</dbReference>
<dbReference type="EC" id="4.1.2.25" evidence="6"/>
<evidence type="ECO:0000259" key="7">
    <source>
        <dbReference type="SMART" id="SM00905"/>
    </source>
</evidence>
<comment type="catalytic activity">
    <reaction evidence="1 6">
        <text>7,8-dihydroneopterin = 6-hydroxymethyl-7,8-dihydropterin + glycolaldehyde</text>
        <dbReference type="Rhea" id="RHEA:10540"/>
        <dbReference type="ChEBI" id="CHEBI:17001"/>
        <dbReference type="ChEBI" id="CHEBI:17071"/>
        <dbReference type="ChEBI" id="CHEBI:44841"/>
        <dbReference type="EC" id="4.1.2.25"/>
    </reaction>
</comment>
<dbReference type="EMBL" id="CP137640">
    <property type="protein sequence ID" value="WVX81564.1"/>
    <property type="molecule type" value="Genomic_DNA"/>
</dbReference>